<evidence type="ECO:0000313" key="1">
    <source>
        <dbReference type="EMBL" id="RHX91764.1"/>
    </source>
</evidence>
<proteinExistence type="predicted"/>
<dbReference type="AlphaFoldDB" id="A0A396ZD18"/>
<protein>
    <submittedName>
        <fullName evidence="1">DUF1564 domain-containing protein</fullName>
    </submittedName>
</protein>
<sequence length="198" mass="23171">MCFCVHLMQKHNFFSQSPDSSKLERTVLNMRKFIFQSEPKITSKIREFHSEAETILIPEKYLENLSAEERSALPERIRSLVKKYAVFISSMRRLNSNAGKRKYQKNVGKLKRVNVRMKTGDWLLLGTLAEAHGVSRCFLLNFLLYLESKEVGISLRKFWVGQPIDHKVYSFIWQLERSQKRISRILRVTPNPLEAPPS</sequence>
<name>A0A396ZD18_9LEPT</name>
<gene>
    <name evidence="1" type="ORF">DLM75_00470</name>
</gene>
<evidence type="ECO:0000313" key="2">
    <source>
        <dbReference type="Proteomes" id="UP000265798"/>
    </source>
</evidence>
<comment type="caution">
    <text evidence="1">The sequence shown here is derived from an EMBL/GenBank/DDBJ whole genome shotgun (WGS) entry which is preliminary data.</text>
</comment>
<dbReference type="InterPro" id="IPR011458">
    <property type="entry name" value="DUF1564"/>
</dbReference>
<dbReference type="Proteomes" id="UP000265798">
    <property type="component" value="Unassembled WGS sequence"/>
</dbReference>
<reference evidence="2" key="1">
    <citation type="submission" date="2018-05" db="EMBL/GenBank/DDBJ databases">
        <title>Leptospira yasudae sp. nov. and Leptospira stimsonii sp. nov., two pathogenic species of the genus Leptospira isolated from environmental sources.</title>
        <authorList>
            <person name="Casanovas-Massana A."/>
            <person name="Hamond C."/>
            <person name="Santos L.A."/>
            <person name="Hacker K.P."/>
            <person name="Balassiano I."/>
            <person name="Medeiros M.A."/>
            <person name="Reis M.G."/>
            <person name="Ko A.I."/>
            <person name="Wunder E.A."/>
        </authorList>
    </citation>
    <scope>NUCLEOTIDE SEQUENCE [LARGE SCALE GENOMIC DNA]</scope>
    <source>
        <strain evidence="2">Yale</strain>
    </source>
</reference>
<dbReference type="EMBL" id="QHCT01000001">
    <property type="protein sequence ID" value="RHX91764.1"/>
    <property type="molecule type" value="Genomic_DNA"/>
</dbReference>
<dbReference type="Pfam" id="PF07600">
    <property type="entry name" value="DUF1564"/>
    <property type="match status" value="1"/>
</dbReference>
<organism evidence="1 2">
    <name type="scientific">Leptospira stimsonii</name>
    <dbReference type="NCBI Taxonomy" id="2202203"/>
    <lineage>
        <taxon>Bacteria</taxon>
        <taxon>Pseudomonadati</taxon>
        <taxon>Spirochaetota</taxon>
        <taxon>Spirochaetia</taxon>
        <taxon>Leptospirales</taxon>
        <taxon>Leptospiraceae</taxon>
        <taxon>Leptospira</taxon>
    </lineage>
</organism>
<accession>A0A396ZD18</accession>